<reference evidence="3" key="1">
    <citation type="submission" date="2018-05" db="EMBL/GenBank/DDBJ databases">
        <title>Draft genome of Mucuna pruriens seed.</title>
        <authorList>
            <person name="Nnadi N.E."/>
            <person name="Vos R."/>
            <person name="Hasami M.H."/>
            <person name="Devisetty U.K."/>
            <person name="Aguiy J.C."/>
        </authorList>
    </citation>
    <scope>NUCLEOTIDE SEQUENCE [LARGE SCALE GENOMIC DNA]</scope>
    <source>
        <strain evidence="3">JCA_2017</strain>
    </source>
</reference>
<accession>A0A371IFE3</accession>
<feature type="compositionally biased region" description="Basic residues" evidence="1">
    <location>
        <begin position="16"/>
        <end position="31"/>
    </location>
</feature>
<dbReference type="Proteomes" id="UP000257109">
    <property type="component" value="Unassembled WGS sequence"/>
</dbReference>
<dbReference type="EMBL" id="QJKJ01000202">
    <property type="protein sequence ID" value="RDY13779.1"/>
    <property type="molecule type" value="Genomic_DNA"/>
</dbReference>
<evidence type="ECO:0000259" key="2">
    <source>
        <dbReference type="Pfam" id="PF22936"/>
    </source>
</evidence>
<evidence type="ECO:0000313" key="3">
    <source>
        <dbReference type="EMBL" id="RDY13779.1"/>
    </source>
</evidence>
<organism evidence="3 4">
    <name type="scientific">Mucuna pruriens</name>
    <name type="common">Velvet bean</name>
    <name type="synonym">Dolichos pruriens</name>
    <dbReference type="NCBI Taxonomy" id="157652"/>
    <lineage>
        <taxon>Eukaryota</taxon>
        <taxon>Viridiplantae</taxon>
        <taxon>Streptophyta</taxon>
        <taxon>Embryophyta</taxon>
        <taxon>Tracheophyta</taxon>
        <taxon>Spermatophyta</taxon>
        <taxon>Magnoliopsida</taxon>
        <taxon>eudicotyledons</taxon>
        <taxon>Gunneridae</taxon>
        <taxon>Pentapetalae</taxon>
        <taxon>rosids</taxon>
        <taxon>fabids</taxon>
        <taxon>Fabales</taxon>
        <taxon>Fabaceae</taxon>
        <taxon>Papilionoideae</taxon>
        <taxon>50 kb inversion clade</taxon>
        <taxon>NPAAA clade</taxon>
        <taxon>indigoferoid/millettioid clade</taxon>
        <taxon>Phaseoleae</taxon>
        <taxon>Mucuna</taxon>
    </lineage>
</organism>
<proteinExistence type="predicted"/>
<comment type="caution">
    <text evidence="3">The sequence shown here is derived from an EMBL/GenBank/DDBJ whole genome shotgun (WGS) entry which is preliminary data.</text>
</comment>
<name>A0A371IFE3_MUCPR</name>
<feature type="region of interest" description="Disordered" evidence="1">
    <location>
        <begin position="1"/>
        <end position="46"/>
    </location>
</feature>
<feature type="domain" description="Retrovirus-related Pol polyprotein from transposon TNT 1-94-like beta-barrel" evidence="2">
    <location>
        <begin position="103"/>
        <end position="167"/>
    </location>
</feature>
<evidence type="ECO:0000256" key="1">
    <source>
        <dbReference type="SAM" id="MobiDB-lite"/>
    </source>
</evidence>
<protein>
    <recommendedName>
        <fullName evidence="2">Retrovirus-related Pol polyprotein from transposon TNT 1-94-like beta-barrel domain-containing protein</fullName>
    </recommendedName>
</protein>
<dbReference type="OrthoDB" id="1072921at2759"/>
<feature type="non-terminal residue" evidence="3">
    <location>
        <position position="1"/>
    </location>
</feature>
<sequence>MRQERVVERALPGKHQGGKMTRKKKNKKNKKNFATSGNVVANNNDTTRTRPKVQREIILHDNIVEKWIILFSNVGGNLMQNAASGGSTQVATCLLGSGSSESWLIGSGCTKRMTYDKELFKELKSIKDFKSVKIGNGQSIAKLTKICLSIGQLIEKGFKVYFEDILHDKKLFKVKMRGKNFTINPLK</sequence>
<dbReference type="InterPro" id="IPR054722">
    <property type="entry name" value="PolX-like_BBD"/>
</dbReference>
<feature type="compositionally biased region" description="Polar residues" evidence="1">
    <location>
        <begin position="33"/>
        <end position="46"/>
    </location>
</feature>
<evidence type="ECO:0000313" key="4">
    <source>
        <dbReference type="Proteomes" id="UP000257109"/>
    </source>
</evidence>
<gene>
    <name evidence="3" type="ORF">CR513_01263</name>
</gene>
<dbReference type="Pfam" id="PF22936">
    <property type="entry name" value="Pol_BBD"/>
    <property type="match status" value="1"/>
</dbReference>
<keyword evidence="4" id="KW-1185">Reference proteome</keyword>
<dbReference type="AlphaFoldDB" id="A0A371IFE3"/>